<comment type="caution">
    <text evidence="1">The sequence shown here is derived from an EMBL/GenBank/DDBJ whole genome shotgun (WGS) entry which is preliminary data.</text>
</comment>
<accession>A0A955ECU9</accession>
<reference evidence="1" key="1">
    <citation type="submission" date="2020-04" db="EMBL/GenBank/DDBJ databases">
        <authorList>
            <person name="Zhang T."/>
        </authorList>
    </citation>
    <scope>NUCLEOTIDE SEQUENCE</scope>
    <source>
        <strain evidence="1">HKST-UBA79</strain>
    </source>
</reference>
<dbReference type="EMBL" id="JAGQNX010000050">
    <property type="protein sequence ID" value="MCA9308218.1"/>
    <property type="molecule type" value="Genomic_DNA"/>
</dbReference>
<evidence type="ECO:0000313" key="2">
    <source>
        <dbReference type="Proteomes" id="UP000740557"/>
    </source>
</evidence>
<name>A0A955ECU9_UNCKA</name>
<dbReference type="AlphaFoldDB" id="A0A955ECU9"/>
<evidence type="ECO:0000313" key="1">
    <source>
        <dbReference type="EMBL" id="MCA9308218.1"/>
    </source>
</evidence>
<gene>
    <name evidence="1" type="ORF">KC980_01785</name>
</gene>
<organism evidence="1 2">
    <name type="scientific">candidate division WWE3 bacterium</name>
    <dbReference type="NCBI Taxonomy" id="2053526"/>
    <lineage>
        <taxon>Bacteria</taxon>
        <taxon>Katanobacteria</taxon>
    </lineage>
</organism>
<reference evidence="1" key="2">
    <citation type="journal article" date="2021" name="Microbiome">
        <title>Successional dynamics and alternative stable states in a saline activated sludge microbial community over 9 years.</title>
        <authorList>
            <person name="Wang Y."/>
            <person name="Ye J."/>
            <person name="Ju F."/>
            <person name="Liu L."/>
            <person name="Boyd J.A."/>
            <person name="Deng Y."/>
            <person name="Parks D.H."/>
            <person name="Jiang X."/>
            <person name="Yin X."/>
            <person name="Woodcroft B.J."/>
            <person name="Tyson G.W."/>
            <person name="Hugenholtz P."/>
            <person name="Polz M.F."/>
            <person name="Zhang T."/>
        </authorList>
    </citation>
    <scope>NUCLEOTIDE SEQUENCE</scope>
    <source>
        <strain evidence="1">HKST-UBA79</strain>
    </source>
</reference>
<dbReference type="Proteomes" id="UP000740557">
    <property type="component" value="Unassembled WGS sequence"/>
</dbReference>
<sequence length="88" mass="9465">MSENLPVIFGENIGVPEAVVPPVVARIPQQEHETLTSLVASEVPTVVDTREISPTIAANQHDVISTADVATQYADKTEEEMITGVETH</sequence>
<protein>
    <submittedName>
        <fullName evidence="1">Uncharacterized protein</fullName>
    </submittedName>
</protein>
<proteinExistence type="predicted"/>